<dbReference type="EMBL" id="PYHO01000001">
    <property type="protein sequence ID" value="PSR48578.1"/>
    <property type="molecule type" value="Genomic_DNA"/>
</dbReference>
<dbReference type="AlphaFoldDB" id="A0A2T2Y814"/>
<reference evidence="1 2" key="1">
    <citation type="submission" date="2018-03" db="EMBL/GenBank/DDBJ databases">
        <title>First report of an OXA-48+CTX-M-M-producing Kluyvera ascorbata clone recovered from patients admitted in a University Hospital in Madrid, Spain.</title>
        <authorList>
            <person name="Hernandez-Garcia M."/>
            <person name="Leon-Sampedro R."/>
            <person name="Perez-Viso B."/>
            <person name="Morosini M.I."/>
            <person name="Lopez-Fresnena N."/>
            <person name="Coque T.M."/>
            <person name="Bonten M."/>
            <person name="Malhotra-Kumar S."/>
            <person name="Ruiz-Garbajosa P."/>
            <person name="Canton R."/>
        </authorList>
    </citation>
    <scope>NUCLEOTIDE SEQUENCE [LARGE SCALE GENOMIC DNA]</scope>
    <source>
        <strain evidence="1 2">KA2</strain>
    </source>
</reference>
<name>A0A2T2Y814_9ENTR</name>
<protein>
    <submittedName>
        <fullName evidence="1">Cytoplasmic protein</fullName>
    </submittedName>
</protein>
<comment type="caution">
    <text evidence="1">The sequence shown here is derived from an EMBL/GenBank/DDBJ whole genome shotgun (WGS) entry which is preliminary data.</text>
</comment>
<organism evidence="1 2">
    <name type="scientific">Kluyvera genomosp. 2</name>
    <dbReference type="NCBI Taxonomy" id="2774054"/>
    <lineage>
        <taxon>Bacteria</taxon>
        <taxon>Pseudomonadati</taxon>
        <taxon>Pseudomonadota</taxon>
        <taxon>Gammaproteobacteria</taxon>
        <taxon>Enterobacterales</taxon>
        <taxon>Enterobacteriaceae</taxon>
        <taxon>Kluyvera</taxon>
    </lineage>
</organism>
<evidence type="ECO:0000313" key="1">
    <source>
        <dbReference type="EMBL" id="PSR48578.1"/>
    </source>
</evidence>
<gene>
    <name evidence="1" type="ORF">C8256_00855</name>
</gene>
<proteinExistence type="predicted"/>
<evidence type="ECO:0000313" key="2">
    <source>
        <dbReference type="Proteomes" id="UP000240892"/>
    </source>
</evidence>
<dbReference type="RefSeq" id="WP_106924176.1">
    <property type="nucleotide sequence ID" value="NZ_CABMMU010000001.1"/>
</dbReference>
<dbReference type="Proteomes" id="UP000240892">
    <property type="component" value="Unassembled WGS sequence"/>
</dbReference>
<keyword evidence="2" id="KW-1185">Reference proteome</keyword>
<accession>A0A2T2Y814</accession>
<sequence>MKRYRLVVRHNGRLVGHFDTSGKDALEDACVARAVFGVTGGYQCELWVSDSERRVLESGPDGMKVLMHEPCFRPVTSAL</sequence>